<dbReference type="Pfam" id="PF14356">
    <property type="entry name" value="DUF4403"/>
    <property type="match status" value="1"/>
</dbReference>
<evidence type="ECO:0000256" key="1">
    <source>
        <dbReference type="SAM" id="SignalP"/>
    </source>
</evidence>
<dbReference type="EMBL" id="JAKGAS010000003">
    <property type="protein sequence ID" value="MCF2947921.1"/>
    <property type="molecule type" value="Genomic_DNA"/>
</dbReference>
<feature type="chain" id="PRO_5046505333" evidence="1">
    <location>
        <begin position="23"/>
        <end position="178"/>
    </location>
</feature>
<dbReference type="Proteomes" id="UP001521137">
    <property type="component" value="Unassembled WGS sequence"/>
</dbReference>
<evidence type="ECO:0000313" key="2">
    <source>
        <dbReference type="EMBL" id="MCF2947921.1"/>
    </source>
</evidence>
<evidence type="ECO:0000313" key="3">
    <source>
        <dbReference type="Proteomes" id="UP001521137"/>
    </source>
</evidence>
<accession>A0ABS9D8C6</accession>
<dbReference type="RefSeq" id="WP_235311450.1">
    <property type="nucleotide sequence ID" value="NZ_JAKGAS010000003.1"/>
</dbReference>
<gene>
    <name evidence="2" type="ORF">L0668_07375</name>
</gene>
<protein>
    <submittedName>
        <fullName evidence="2">DUF4403 family protein</fullName>
    </submittedName>
</protein>
<proteinExistence type="predicted"/>
<keyword evidence="1" id="KW-0732">Signal</keyword>
<reference evidence="2 3" key="1">
    <citation type="submission" date="2022-01" db="EMBL/GenBank/DDBJ databases">
        <title>Paraglaciecola sp. G1-23.</title>
        <authorList>
            <person name="Jin M.S."/>
            <person name="Han D.M."/>
            <person name="Kim H.M."/>
            <person name="Jeon C.O."/>
        </authorList>
    </citation>
    <scope>NUCLEOTIDE SEQUENCE [LARGE SCALE GENOMIC DNA]</scope>
    <source>
        <strain evidence="2 3">G1-23</strain>
    </source>
</reference>
<comment type="caution">
    <text evidence="2">The sequence shown here is derived from an EMBL/GenBank/DDBJ whole genome shotgun (WGS) entry which is preliminary data.</text>
</comment>
<dbReference type="InterPro" id="IPR025515">
    <property type="entry name" value="DUF4403"/>
</dbReference>
<sequence length="178" mass="20268">MHRISRFFIGFMIWFGMSVTHASSITDELIVALVESNLPQTLYTEKDRAWELGVYDLIVNKRGKAVFTSTARFMSLTVPIEVKIQGQINKQLLSTQIVVNCSSNILTETRIDLEPLIKLKNSSAKVEISVPVPQSFLDCEGLKVNITPLLKTIVTKEKQEWQQQLEQELQTIFKQLSL</sequence>
<organism evidence="2 3">
    <name type="scientific">Paraglaciecola algarum</name>
    <dbReference type="NCBI Taxonomy" id="3050085"/>
    <lineage>
        <taxon>Bacteria</taxon>
        <taxon>Pseudomonadati</taxon>
        <taxon>Pseudomonadota</taxon>
        <taxon>Gammaproteobacteria</taxon>
        <taxon>Alteromonadales</taxon>
        <taxon>Alteromonadaceae</taxon>
        <taxon>Paraglaciecola</taxon>
    </lineage>
</organism>
<feature type="signal peptide" evidence="1">
    <location>
        <begin position="1"/>
        <end position="22"/>
    </location>
</feature>
<keyword evidence="3" id="KW-1185">Reference proteome</keyword>
<name>A0ABS9D8C6_9ALTE</name>